<sequence>MKTYKFKRNKELIKATGQSEAQVRKRLDLCFRAEAHSFFQVGSSNTIQHYLDFIGTSIVHRTRFFMCFDRVSRTNKPLNIWLL</sequence>
<dbReference type="EMBL" id="LAZR01049928">
    <property type="protein sequence ID" value="KKK88495.1"/>
    <property type="molecule type" value="Genomic_DNA"/>
</dbReference>
<comment type="caution">
    <text evidence="1">The sequence shown here is derived from an EMBL/GenBank/DDBJ whole genome shotgun (WGS) entry which is preliminary data.</text>
</comment>
<evidence type="ECO:0000313" key="2">
    <source>
        <dbReference type="EMBL" id="KKL83257.1"/>
    </source>
</evidence>
<evidence type="ECO:0000313" key="1">
    <source>
        <dbReference type="EMBL" id="KKK88495.1"/>
    </source>
</evidence>
<dbReference type="AlphaFoldDB" id="A0A0F8ZR73"/>
<proteinExistence type="predicted"/>
<organism evidence="1">
    <name type="scientific">marine sediment metagenome</name>
    <dbReference type="NCBI Taxonomy" id="412755"/>
    <lineage>
        <taxon>unclassified sequences</taxon>
        <taxon>metagenomes</taxon>
        <taxon>ecological metagenomes</taxon>
    </lineage>
</organism>
<name>A0A0F8ZR73_9ZZZZ</name>
<reference evidence="1" key="1">
    <citation type="journal article" date="2015" name="Nature">
        <title>Complex archaea that bridge the gap between prokaryotes and eukaryotes.</title>
        <authorList>
            <person name="Spang A."/>
            <person name="Saw J.H."/>
            <person name="Jorgensen S.L."/>
            <person name="Zaremba-Niedzwiedzka K."/>
            <person name="Martijn J."/>
            <person name="Lind A.E."/>
            <person name="van Eijk R."/>
            <person name="Schleper C."/>
            <person name="Guy L."/>
            <person name="Ettema T.J."/>
        </authorList>
    </citation>
    <scope>NUCLEOTIDE SEQUENCE</scope>
</reference>
<gene>
    <name evidence="2" type="ORF">LCGC14_1976590</name>
    <name evidence="1" type="ORF">LCGC14_2742600</name>
</gene>
<dbReference type="EMBL" id="LAZR01022032">
    <property type="protein sequence ID" value="KKL83257.1"/>
    <property type="molecule type" value="Genomic_DNA"/>
</dbReference>
<accession>A0A0F8ZR73</accession>
<protein>
    <submittedName>
        <fullName evidence="1">Uncharacterized protein</fullName>
    </submittedName>
</protein>